<reference evidence="12" key="3">
    <citation type="submission" date="2025-09" db="UniProtKB">
        <authorList>
            <consortium name="Ensembl"/>
        </authorList>
    </citation>
    <scope>IDENTIFICATION</scope>
</reference>
<keyword evidence="5 9" id="KW-0297">G-protein coupled receptor</keyword>
<dbReference type="Pfam" id="PF00001">
    <property type="entry name" value="7tm_1"/>
    <property type="match status" value="1"/>
</dbReference>
<keyword evidence="7 9" id="KW-0675">Receptor</keyword>
<feature type="transmembrane region" description="Helical" evidence="10">
    <location>
        <begin position="239"/>
        <end position="263"/>
    </location>
</feature>
<feature type="transmembrane region" description="Helical" evidence="10">
    <location>
        <begin position="105"/>
        <end position="127"/>
    </location>
</feature>
<dbReference type="InterPro" id="IPR017452">
    <property type="entry name" value="GPCR_Rhodpsn_7TM"/>
</dbReference>
<evidence type="ECO:0000256" key="2">
    <source>
        <dbReference type="ARBA" id="ARBA00022475"/>
    </source>
</evidence>
<reference evidence="12" key="2">
    <citation type="submission" date="2025-08" db="UniProtKB">
        <authorList>
            <consortium name="Ensembl"/>
        </authorList>
    </citation>
    <scope>IDENTIFICATION</scope>
</reference>
<protein>
    <submittedName>
        <fullName evidence="12">Trace amine associated receptor 1</fullName>
    </submittedName>
</protein>
<dbReference type="Gene3D" id="1.20.1070.10">
    <property type="entry name" value="Rhodopsin 7-helix transmembrane proteins"/>
    <property type="match status" value="1"/>
</dbReference>
<dbReference type="FunCoup" id="A0A672FAX9">
    <property type="interactions" value="12"/>
</dbReference>
<feature type="transmembrane region" description="Helical" evidence="10">
    <location>
        <begin position="187"/>
        <end position="207"/>
    </location>
</feature>
<feature type="transmembrane region" description="Helical" evidence="10">
    <location>
        <begin position="139"/>
        <end position="167"/>
    </location>
</feature>
<dbReference type="Ensembl" id="ENSSFAT00005001358.1">
    <property type="protein sequence ID" value="ENSSFAP00005001280.1"/>
    <property type="gene ID" value="ENSSFAG00005000941.1"/>
</dbReference>
<feature type="transmembrane region" description="Helical" evidence="10">
    <location>
        <begin position="29"/>
        <end position="55"/>
    </location>
</feature>
<dbReference type="PRINTS" id="PR00237">
    <property type="entry name" value="GPCRRHODOPSN"/>
</dbReference>
<keyword evidence="13" id="KW-1185">Reference proteome</keyword>
<keyword evidence="3 9" id="KW-0812">Transmembrane</keyword>
<evidence type="ECO:0000256" key="9">
    <source>
        <dbReference type="RuleBase" id="RU000688"/>
    </source>
</evidence>
<evidence type="ECO:0000256" key="7">
    <source>
        <dbReference type="ARBA" id="ARBA00023170"/>
    </source>
</evidence>
<feature type="transmembrane region" description="Helical" evidence="10">
    <location>
        <begin position="275"/>
        <end position="297"/>
    </location>
</feature>
<evidence type="ECO:0000256" key="5">
    <source>
        <dbReference type="ARBA" id="ARBA00023040"/>
    </source>
</evidence>
<evidence type="ECO:0000313" key="12">
    <source>
        <dbReference type="Ensembl" id="ENSSFAP00005001280.1"/>
    </source>
</evidence>
<dbReference type="InterPro" id="IPR050569">
    <property type="entry name" value="TAAR"/>
</dbReference>
<feature type="domain" description="G-protein coupled receptors family 1 profile" evidence="11">
    <location>
        <begin position="44"/>
        <end position="290"/>
    </location>
</feature>
<dbReference type="OMA" id="MITMSWG"/>
<dbReference type="PROSITE" id="PS50262">
    <property type="entry name" value="G_PROTEIN_RECEP_F1_2"/>
    <property type="match status" value="1"/>
</dbReference>
<evidence type="ECO:0000313" key="13">
    <source>
        <dbReference type="Proteomes" id="UP000472267"/>
    </source>
</evidence>
<evidence type="ECO:0000256" key="1">
    <source>
        <dbReference type="ARBA" id="ARBA00004651"/>
    </source>
</evidence>
<dbReference type="GO" id="GO:0005886">
    <property type="term" value="C:plasma membrane"/>
    <property type="evidence" value="ECO:0007669"/>
    <property type="project" value="UniProtKB-SubCell"/>
</dbReference>
<evidence type="ECO:0000259" key="11">
    <source>
        <dbReference type="PROSITE" id="PS50262"/>
    </source>
</evidence>
<dbReference type="FunFam" id="1.20.1070.10:FF:000279">
    <property type="entry name" value="Trace amine-associated receptor 16f"/>
    <property type="match status" value="1"/>
</dbReference>
<dbReference type="AlphaFoldDB" id="A0A672FAX9"/>
<dbReference type="PANTHER" id="PTHR24249">
    <property type="entry name" value="HISTAMINE RECEPTOR-RELATED G-PROTEIN COUPLED RECEPTOR"/>
    <property type="match status" value="1"/>
</dbReference>
<dbReference type="SUPFAM" id="SSF81321">
    <property type="entry name" value="Family A G protein-coupled receptor-like"/>
    <property type="match status" value="1"/>
</dbReference>
<organism evidence="12 13">
    <name type="scientific">Salarias fasciatus</name>
    <name type="common">Jewelled blenny</name>
    <name type="synonym">Blennius fasciatus</name>
    <dbReference type="NCBI Taxonomy" id="181472"/>
    <lineage>
        <taxon>Eukaryota</taxon>
        <taxon>Metazoa</taxon>
        <taxon>Chordata</taxon>
        <taxon>Craniata</taxon>
        <taxon>Vertebrata</taxon>
        <taxon>Euteleostomi</taxon>
        <taxon>Actinopterygii</taxon>
        <taxon>Neopterygii</taxon>
        <taxon>Teleostei</taxon>
        <taxon>Neoteleostei</taxon>
        <taxon>Acanthomorphata</taxon>
        <taxon>Ovalentaria</taxon>
        <taxon>Blenniimorphae</taxon>
        <taxon>Blenniiformes</taxon>
        <taxon>Blennioidei</taxon>
        <taxon>Blenniidae</taxon>
        <taxon>Salariinae</taxon>
        <taxon>Salarias</taxon>
    </lineage>
</organism>
<dbReference type="InParanoid" id="A0A672FAX9"/>
<proteinExistence type="inferred from homology"/>
<dbReference type="InterPro" id="IPR000276">
    <property type="entry name" value="GPCR_Rhodpsn"/>
</dbReference>
<name>A0A672FAX9_SALFA</name>
<dbReference type="SMART" id="SM01381">
    <property type="entry name" value="7TM_GPCR_Srsx"/>
    <property type="match status" value="1"/>
</dbReference>
<feature type="transmembrane region" description="Helical" evidence="10">
    <location>
        <begin position="64"/>
        <end position="85"/>
    </location>
</feature>
<sequence>MDIQWSFLQTFINIISSTVKKTPSTLCGLFYIFISTVSAVTVFGNLLVIISIIYFQQLHTPTNFLILSLAVTDLLVGFVVFPLNMEFSANSCFYSPNVLCKLGDILDVTLSTASILHLCFISIDRYYAVCQPLTYRTKINVHVVVIMIVVAWCISVLVAVGFVVTGLNFEKCQENCLFLPNTLGPVFSFYLPVIIMLCIYLKIFLVAQKQARSIQNTNYHSKKKGLTVRKVEGKATRTLAIVMGVFLMCWTPFFICIAAEFLGNSSVPAEVFETVSWLALFNSMLNPFIYALFYSWFRSAFRLILSGKIFQGNFSHTKLQAHGVRSFLTNSFFVLTGINNFLSCTQGNI</sequence>
<dbReference type="GO" id="GO:0001594">
    <property type="term" value="F:trace-amine receptor activity"/>
    <property type="evidence" value="ECO:0007669"/>
    <property type="project" value="TreeGrafter"/>
</dbReference>
<keyword evidence="2" id="KW-1003">Cell membrane</keyword>
<comment type="similarity">
    <text evidence="9">Belongs to the G-protein coupled receptor 1 family.</text>
</comment>
<dbReference type="Proteomes" id="UP000472267">
    <property type="component" value="Chromosome 15"/>
</dbReference>
<accession>A0A672FAX9</accession>
<keyword evidence="6 10" id="KW-0472">Membrane</keyword>
<keyword evidence="8 9" id="KW-0807">Transducer</keyword>
<evidence type="ECO:0000256" key="8">
    <source>
        <dbReference type="ARBA" id="ARBA00023224"/>
    </source>
</evidence>
<evidence type="ECO:0000256" key="10">
    <source>
        <dbReference type="SAM" id="Phobius"/>
    </source>
</evidence>
<evidence type="ECO:0000256" key="3">
    <source>
        <dbReference type="ARBA" id="ARBA00022692"/>
    </source>
</evidence>
<dbReference type="PANTHER" id="PTHR24249:SF415">
    <property type="entry name" value="TRACE AMINE-ASSOCIATED RECEPTOR 1"/>
    <property type="match status" value="1"/>
</dbReference>
<reference evidence="12" key="1">
    <citation type="submission" date="2019-06" db="EMBL/GenBank/DDBJ databases">
        <authorList>
            <consortium name="Wellcome Sanger Institute Data Sharing"/>
        </authorList>
    </citation>
    <scope>NUCLEOTIDE SEQUENCE [LARGE SCALE GENOMIC DNA]</scope>
</reference>
<keyword evidence="4 10" id="KW-1133">Transmembrane helix</keyword>
<evidence type="ECO:0000256" key="4">
    <source>
        <dbReference type="ARBA" id="ARBA00022989"/>
    </source>
</evidence>
<comment type="subcellular location">
    <subcellularLocation>
        <location evidence="1">Cell membrane</location>
        <topology evidence="1">Multi-pass membrane protein</topology>
    </subcellularLocation>
</comment>
<evidence type="ECO:0000256" key="6">
    <source>
        <dbReference type="ARBA" id="ARBA00023136"/>
    </source>
</evidence>
<dbReference type="PROSITE" id="PS00237">
    <property type="entry name" value="G_PROTEIN_RECEP_F1_1"/>
    <property type="match status" value="1"/>
</dbReference>